<organism evidence="1 2">
    <name type="scientific">Chryseobacterium oryzae</name>
    <dbReference type="NCBI Taxonomy" id="2929799"/>
    <lineage>
        <taxon>Bacteria</taxon>
        <taxon>Pseudomonadati</taxon>
        <taxon>Bacteroidota</taxon>
        <taxon>Flavobacteriia</taxon>
        <taxon>Flavobacteriales</taxon>
        <taxon>Weeksellaceae</taxon>
        <taxon>Chryseobacterium group</taxon>
        <taxon>Chryseobacterium</taxon>
    </lineage>
</organism>
<keyword evidence="2" id="KW-1185">Reference proteome</keyword>
<dbReference type="EMBL" id="CP094529">
    <property type="protein sequence ID" value="UOE37354.1"/>
    <property type="molecule type" value="Genomic_DNA"/>
</dbReference>
<dbReference type="Proteomes" id="UP000831068">
    <property type="component" value="Chromosome"/>
</dbReference>
<evidence type="ECO:0000313" key="1">
    <source>
        <dbReference type="EMBL" id="UOE37354.1"/>
    </source>
</evidence>
<sequence length="71" mass="7974">MNHTLGEYLYLAMGECNGHKVVMGIGYTYEYADKKAKQFEKASSGTVKYLDVSVVKTGDKTKCRTMERIAD</sequence>
<dbReference type="RefSeq" id="WP_243575858.1">
    <property type="nucleotide sequence ID" value="NZ_CP094529.1"/>
</dbReference>
<proteinExistence type="predicted"/>
<evidence type="ECO:0000313" key="2">
    <source>
        <dbReference type="Proteomes" id="UP000831068"/>
    </source>
</evidence>
<accession>A0ABY4BDW5</accession>
<protein>
    <submittedName>
        <fullName evidence="1">Uncharacterized protein</fullName>
    </submittedName>
</protein>
<gene>
    <name evidence="1" type="ORF">MTP08_09765</name>
</gene>
<name>A0ABY4BDW5_9FLAO</name>
<reference evidence="1 2" key="1">
    <citation type="submission" date="2022-03" db="EMBL/GenBank/DDBJ databases">
        <title>Chryseobacterium sp. isolated from the Andong Sikhe.</title>
        <authorList>
            <person name="Won M."/>
            <person name="Kim S.-J."/>
            <person name="Kwon S.-W."/>
        </authorList>
    </citation>
    <scope>NUCLEOTIDE SEQUENCE [LARGE SCALE GENOMIC DNA]</scope>
    <source>
        <strain evidence="1 2">ADR-1</strain>
    </source>
</reference>